<keyword evidence="4" id="KW-1185">Reference proteome</keyword>
<evidence type="ECO:0000313" key="4">
    <source>
        <dbReference type="Proteomes" id="UP001238370"/>
    </source>
</evidence>
<feature type="transmembrane region" description="Helical" evidence="1">
    <location>
        <begin position="79"/>
        <end position="100"/>
    </location>
</feature>
<protein>
    <submittedName>
        <fullName evidence="3">Glycosyltransferase family 39 protein</fullName>
    </submittedName>
</protein>
<evidence type="ECO:0000313" key="3">
    <source>
        <dbReference type="EMBL" id="WHP84509.1"/>
    </source>
</evidence>
<sequence length="505" mass="57349">MTTPRWPRAAPPPWLILWLFLYVALWTPVALWLSPALPYDAVEAVNWAQSGEWGSPKNPWLVGMMMKPLIYFSTLAPDGYWYAIHFAAVASGMLGVWMLARRLSGREDLAWLALMALNLSGIINVDILPYNDNYLLVALWPWLFFILARALDSDPPRWVWPLFALVAGLATMAKYSTLAPLGALFWLTLLCADRRRLYRQPYFWLAIALYLLLIIPNVLWLIAHEYSALYWVCRQIRPELNLRATVALLSVFYPCLLLALLVYLCGGRLRWPPSGPLRSLLLLFLLPLALIYLWLSLYRGEPVIEWLQPFVVPALPLLCATIHDLPAPSLRRLTRGLLALAPLVLLGYLLVYHLNLRDCRAQWGGVKTFSAQAQQFWHQHSAAPLRLVGGGYLHQWLILYGADRPRTIQPWVVDTPRPPNVYTPGLTLAEIQRSGVLLVGEIGMSCTREAFTSVWQYWPTLQPQIYHQTAFIAQPGAAALPVCLAIIGPDAADSIQRDQRLHERR</sequence>
<dbReference type="GeneID" id="33940030"/>
<feature type="transmembrane region" description="Helical" evidence="1">
    <location>
        <begin position="277"/>
        <end position="295"/>
    </location>
</feature>
<keyword evidence="1" id="KW-0472">Membrane</keyword>
<keyword evidence="1" id="KW-1133">Transmembrane helix</keyword>
<feature type="transmembrane region" description="Helical" evidence="1">
    <location>
        <begin position="158"/>
        <end position="190"/>
    </location>
</feature>
<feature type="transmembrane region" description="Helical" evidence="1">
    <location>
        <begin position="109"/>
        <end position="130"/>
    </location>
</feature>
<dbReference type="InterPro" id="IPR038731">
    <property type="entry name" value="RgtA/B/C-like"/>
</dbReference>
<name>A0ABY8SFP7_9GAMM</name>
<dbReference type="Pfam" id="PF13231">
    <property type="entry name" value="PMT_2"/>
    <property type="match status" value="1"/>
</dbReference>
<dbReference type="EMBL" id="CP094302">
    <property type="protein sequence ID" value="WHP84509.1"/>
    <property type="molecule type" value="Genomic_DNA"/>
</dbReference>
<gene>
    <name evidence="3" type="ORF">MQ095_03265</name>
</gene>
<evidence type="ECO:0000256" key="1">
    <source>
        <dbReference type="SAM" id="Phobius"/>
    </source>
</evidence>
<feature type="transmembrane region" description="Helical" evidence="1">
    <location>
        <begin position="337"/>
        <end position="354"/>
    </location>
</feature>
<dbReference type="RefSeq" id="WP_049703663.1">
    <property type="nucleotide sequence ID" value="NZ_CP094301.1"/>
</dbReference>
<feature type="domain" description="Glycosyltransferase RgtA/B/C/D-like" evidence="2">
    <location>
        <begin position="85"/>
        <end position="220"/>
    </location>
</feature>
<keyword evidence="1" id="KW-0812">Transmembrane</keyword>
<reference evidence="3 4" key="1">
    <citation type="submission" date="2022-03" db="EMBL/GenBank/DDBJ databases">
        <title>Survey of Intraspecific Variation of Edwardsiella anguillarum Isolates from Non-Anguillid Fish Host Originating from Varied Geographic Locations.</title>
        <authorList>
            <person name="Armwood A.R."/>
            <person name="Woodyard E."/>
            <person name="Waldbieser G.C."/>
            <person name="Camus A.C."/>
            <person name="Divya D."/>
            <person name="Tekedar H."/>
            <person name="Soto E."/>
            <person name="Stein C."/>
            <person name="Ucko M."/>
            <person name="Ware C."/>
            <person name="Griffin M.J."/>
        </authorList>
    </citation>
    <scope>NUCLEOTIDE SEQUENCE [LARGE SCALE GENOMIC DNA]</scope>
    <source>
        <strain evidence="3 4">R18-35-2</strain>
    </source>
</reference>
<proteinExistence type="predicted"/>
<accession>A0ABY8SFP7</accession>
<feature type="transmembrane region" description="Helical" evidence="1">
    <location>
        <begin position="12"/>
        <end position="33"/>
    </location>
</feature>
<feature type="transmembrane region" description="Helical" evidence="1">
    <location>
        <begin position="202"/>
        <end position="222"/>
    </location>
</feature>
<feature type="transmembrane region" description="Helical" evidence="1">
    <location>
        <begin position="242"/>
        <end position="265"/>
    </location>
</feature>
<dbReference type="Proteomes" id="UP001238370">
    <property type="component" value="Chromosome"/>
</dbReference>
<organism evidence="3 4">
    <name type="scientific">Edwardsiella anguillarum</name>
    <dbReference type="NCBI Taxonomy" id="1821960"/>
    <lineage>
        <taxon>Bacteria</taxon>
        <taxon>Pseudomonadati</taxon>
        <taxon>Pseudomonadota</taxon>
        <taxon>Gammaproteobacteria</taxon>
        <taxon>Enterobacterales</taxon>
        <taxon>Hafniaceae</taxon>
        <taxon>Edwardsiella</taxon>
    </lineage>
</organism>
<evidence type="ECO:0000259" key="2">
    <source>
        <dbReference type="Pfam" id="PF13231"/>
    </source>
</evidence>